<keyword evidence="2" id="KW-0732">Signal</keyword>
<dbReference type="AlphaFoldDB" id="A0A7V2SYH8"/>
<evidence type="ECO:0000256" key="2">
    <source>
        <dbReference type="SAM" id="SignalP"/>
    </source>
</evidence>
<dbReference type="PROSITE" id="PS51782">
    <property type="entry name" value="LYSM"/>
    <property type="match status" value="1"/>
</dbReference>
<dbReference type="InterPro" id="IPR036779">
    <property type="entry name" value="LysM_dom_sf"/>
</dbReference>
<dbReference type="SUPFAM" id="SSF54106">
    <property type="entry name" value="LysM domain"/>
    <property type="match status" value="1"/>
</dbReference>
<feature type="region of interest" description="Disordered" evidence="1">
    <location>
        <begin position="39"/>
        <end position="61"/>
    </location>
</feature>
<name>A0A7V2SYH8_LEUMU</name>
<comment type="caution">
    <text evidence="4">The sequence shown here is derived from an EMBL/GenBank/DDBJ whole genome shotgun (WGS) entry which is preliminary data.</text>
</comment>
<sequence>MKFLINALLLGSVLILSASLALAKDKALLDALSAEADNTSMEEDTSLDNTDSEPSSAPEEITDYDALEKKIAGQIKGVLKDSDKDKKFNDKLENIVSSALLRGNKMNDIRSAVTAAMTDIKKTSVKAGNASNAIIKSVGKALENIVAEKKVKPAKIAAKVAQTRSTIPDATILANTVTVLKGESLYKIAQRVYGSGSKYLELYNANRDVLSDPNMISAGQILKVP</sequence>
<reference evidence="4" key="1">
    <citation type="journal article" date="2020" name="mSystems">
        <title>Genome- and Community-Level Interaction Insights into Carbon Utilization and Element Cycling Functions of Hydrothermarchaeota in Hydrothermal Sediment.</title>
        <authorList>
            <person name="Zhou Z."/>
            <person name="Liu Y."/>
            <person name="Xu W."/>
            <person name="Pan J."/>
            <person name="Luo Z.H."/>
            <person name="Li M."/>
        </authorList>
    </citation>
    <scope>NUCLEOTIDE SEQUENCE [LARGE SCALE GENOMIC DNA]</scope>
    <source>
        <strain evidence="4">HyVt-493</strain>
    </source>
</reference>
<dbReference type="SMART" id="SM00257">
    <property type="entry name" value="LysM"/>
    <property type="match status" value="1"/>
</dbReference>
<feature type="signal peptide" evidence="2">
    <location>
        <begin position="1"/>
        <end position="23"/>
    </location>
</feature>
<dbReference type="Gene3D" id="3.10.350.10">
    <property type="entry name" value="LysM domain"/>
    <property type="match status" value="1"/>
</dbReference>
<dbReference type="InterPro" id="IPR018392">
    <property type="entry name" value="LysM"/>
</dbReference>
<dbReference type="Proteomes" id="UP000885750">
    <property type="component" value="Unassembled WGS sequence"/>
</dbReference>
<evidence type="ECO:0000256" key="1">
    <source>
        <dbReference type="SAM" id="MobiDB-lite"/>
    </source>
</evidence>
<accession>A0A7V2SYH8</accession>
<dbReference type="Pfam" id="PF01476">
    <property type="entry name" value="LysM"/>
    <property type="match status" value="1"/>
</dbReference>
<feature type="chain" id="PRO_5031514888" evidence="2">
    <location>
        <begin position="24"/>
        <end position="225"/>
    </location>
</feature>
<gene>
    <name evidence="4" type="ORF">ENJ51_01070</name>
</gene>
<protein>
    <submittedName>
        <fullName evidence="4">LysM peptidoglycan-binding domain-containing protein</fullName>
    </submittedName>
</protein>
<dbReference type="PANTHER" id="PTHR34700">
    <property type="entry name" value="POTASSIUM BINDING PROTEIN KBP"/>
    <property type="match status" value="1"/>
</dbReference>
<evidence type="ECO:0000313" key="4">
    <source>
        <dbReference type="EMBL" id="HFC91382.1"/>
    </source>
</evidence>
<dbReference type="PANTHER" id="PTHR34700:SF4">
    <property type="entry name" value="PHAGE-LIKE ELEMENT PBSX PROTEIN XKDP"/>
    <property type="match status" value="1"/>
</dbReference>
<feature type="domain" description="LysM" evidence="3">
    <location>
        <begin position="175"/>
        <end position="224"/>
    </location>
</feature>
<proteinExistence type="predicted"/>
<evidence type="ECO:0000259" key="3">
    <source>
        <dbReference type="PROSITE" id="PS51782"/>
    </source>
</evidence>
<dbReference type="InterPro" id="IPR052196">
    <property type="entry name" value="Bact_Kbp"/>
</dbReference>
<organism evidence="4">
    <name type="scientific">Leucothrix mucor</name>
    <dbReference type="NCBI Taxonomy" id="45248"/>
    <lineage>
        <taxon>Bacteria</taxon>
        <taxon>Pseudomonadati</taxon>
        <taxon>Pseudomonadota</taxon>
        <taxon>Gammaproteobacteria</taxon>
        <taxon>Thiotrichales</taxon>
        <taxon>Thiotrichaceae</taxon>
        <taxon>Leucothrix</taxon>
    </lineage>
</organism>
<dbReference type="EMBL" id="DRMS01000041">
    <property type="protein sequence ID" value="HFC91382.1"/>
    <property type="molecule type" value="Genomic_DNA"/>
</dbReference>